<sequence>MVSVSYTHLDVYKRQWHGRCGPGQTVSGTTGQYHGCSIRPKTNGRRHGPVAVQGGPHGLVLVSPSKTPVRPRAPRQFMQ</sequence>
<evidence type="ECO:0000256" key="1">
    <source>
        <dbReference type="SAM" id="MobiDB-lite"/>
    </source>
</evidence>
<organism evidence="2 3">
    <name type="scientific">Phtheirospermum japonicum</name>
    <dbReference type="NCBI Taxonomy" id="374723"/>
    <lineage>
        <taxon>Eukaryota</taxon>
        <taxon>Viridiplantae</taxon>
        <taxon>Streptophyta</taxon>
        <taxon>Embryophyta</taxon>
        <taxon>Tracheophyta</taxon>
        <taxon>Spermatophyta</taxon>
        <taxon>Magnoliopsida</taxon>
        <taxon>eudicotyledons</taxon>
        <taxon>Gunneridae</taxon>
        <taxon>Pentapetalae</taxon>
        <taxon>asterids</taxon>
        <taxon>lamiids</taxon>
        <taxon>Lamiales</taxon>
        <taxon>Orobanchaceae</taxon>
        <taxon>Orobanchaceae incertae sedis</taxon>
        <taxon>Phtheirospermum</taxon>
    </lineage>
</organism>
<comment type="caution">
    <text evidence="2">The sequence shown here is derived from an EMBL/GenBank/DDBJ whole genome shotgun (WGS) entry which is preliminary data.</text>
</comment>
<gene>
    <name evidence="2" type="ORF">PHJA_001019500</name>
</gene>
<accession>A0A830BUX5</accession>
<feature type="region of interest" description="Disordered" evidence="1">
    <location>
        <begin position="23"/>
        <end position="79"/>
    </location>
</feature>
<evidence type="ECO:0000313" key="2">
    <source>
        <dbReference type="EMBL" id="GFP88758.1"/>
    </source>
</evidence>
<name>A0A830BUX5_9LAMI</name>
<protein>
    <submittedName>
        <fullName evidence="2">Uncharacterized protein</fullName>
    </submittedName>
</protein>
<reference evidence="2" key="1">
    <citation type="submission" date="2020-07" db="EMBL/GenBank/DDBJ databases">
        <title>Ethylene signaling mediates host invasion by parasitic plants.</title>
        <authorList>
            <person name="Yoshida S."/>
        </authorList>
    </citation>
    <scope>NUCLEOTIDE SEQUENCE</scope>
    <source>
        <strain evidence="2">Okayama</strain>
    </source>
</reference>
<evidence type="ECO:0000313" key="3">
    <source>
        <dbReference type="Proteomes" id="UP000653305"/>
    </source>
</evidence>
<dbReference type="EMBL" id="BMAC01000172">
    <property type="protein sequence ID" value="GFP88758.1"/>
    <property type="molecule type" value="Genomic_DNA"/>
</dbReference>
<keyword evidence="3" id="KW-1185">Reference proteome</keyword>
<dbReference type="Proteomes" id="UP000653305">
    <property type="component" value="Unassembled WGS sequence"/>
</dbReference>
<dbReference type="AlphaFoldDB" id="A0A830BUX5"/>
<proteinExistence type="predicted"/>